<comment type="similarity">
    <text evidence="2">Belongs to the cytochrome P450 family.</text>
</comment>
<accession>A0A6J6SLI1</accession>
<dbReference type="GO" id="GO:0020037">
    <property type="term" value="F:heme binding"/>
    <property type="evidence" value="ECO:0007669"/>
    <property type="project" value="InterPro"/>
</dbReference>
<dbReference type="GO" id="GO:0005506">
    <property type="term" value="F:iron ion binding"/>
    <property type="evidence" value="ECO:0007669"/>
    <property type="project" value="InterPro"/>
</dbReference>
<dbReference type="InterPro" id="IPR002401">
    <property type="entry name" value="Cyt_P450_E_grp-I"/>
</dbReference>
<name>A0A6J6SLI1_9ZZZZ</name>
<dbReference type="AlphaFoldDB" id="A0A6J6SLI1"/>
<dbReference type="InterPro" id="IPR017972">
    <property type="entry name" value="Cyt_P450_CS"/>
</dbReference>
<evidence type="ECO:0000256" key="1">
    <source>
        <dbReference type="ARBA" id="ARBA00001971"/>
    </source>
</evidence>
<dbReference type="PANTHER" id="PTHR24305:SF166">
    <property type="entry name" value="CYTOCHROME P450 12A4, MITOCHONDRIAL-RELATED"/>
    <property type="match status" value="1"/>
</dbReference>
<evidence type="ECO:0000313" key="4">
    <source>
        <dbReference type="EMBL" id="CAB4981016.1"/>
    </source>
</evidence>
<reference evidence="3" key="1">
    <citation type="submission" date="2020-05" db="EMBL/GenBank/DDBJ databases">
        <authorList>
            <person name="Chiriac C."/>
            <person name="Salcher M."/>
            <person name="Ghai R."/>
            <person name="Kavagutti S V."/>
        </authorList>
    </citation>
    <scope>NUCLEOTIDE SEQUENCE</scope>
</reference>
<dbReference type="InterPro" id="IPR001128">
    <property type="entry name" value="Cyt_P450"/>
</dbReference>
<dbReference type="PRINTS" id="PR00463">
    <property type="entry name" value="EP450I"/>
</dbReference>
<dbReference type="SUPFAM" id="SSF48264">
    <property type="entry name" value="Cytochrome P450"/>
    <property type="match status" value="1"/>
</dbReference>
<dbReference type="Gene3D" id="1.10.630.10">
    <property type="entry name" value="Cytochrome P450"/>
    <property type="match status" value="1"/>
</dbReference>
<evidence type="ECO:0000313" key="3">
    <source>
        <dbReference type="EMBL" id="CAB4735702.1"/>
    </source>
</evidence>
<evidence type="ECO:0000256" key="2">
    <source>
        <dbReference type="ARBA" id="ARBA00010617"/>
    </source>
</evidence>
<dbReference type="InterPro" id="IPR050121">
    <property type="entry name" value="Cytochrome_P450_monoxygenase"/>
</dbReference>
<comment type="cofactor">
    <cofactor evidence="1">
        <name>heme</name>
        <dbReference type="ChEBI" id="CHEBI:30413"/>
    </cofactor>
</comment>
<dbReference type="GO" id="GO:0016705">
    <property type="term" value="F:oxidoreductase activity, acting on paired donors, with incorporation or reduction of molecular oxygen"/>
    <property type="evidence" value="ECO:0007669"/>
    <property type="project" value="InterPro"/>
</dbReference>
<dbReference type="InterPro" id="IPR036396">
    <property type="entry name" value="Cyt_P450_sf"/>
</dbReference>
<sequence>MPGLDSLPLHTDLPHPVGQWGEFISKAQSREPMFCFLLNGEKALWLNDAELMRVTLMAPFAQVGLGPLIKGFEKAGGLGQALTVNFGDTWRARRRVLQRPLTHRGVRQLGPVIQRSLIEQVDRWQPTEGFAVTEVVTDMILDVIGATLVSGDHDEFRQVIHEFDRERNAAFIAISQNPSYEPRANQTFAASLDALNTFIFAVIEERRRSPRNDLLSHIVNAATADGESMSNAELRDEVVGLIYAGHKTTANSLVFALWLLATHHEIQDALAQQTRPLPRDASLCEVFEEQAPLAADVVAEALRMYPVGDLIDRTVAGDFALAGIDLPAGLPVMFSTWIPQHDGGAYPDPHVFRPSRCRPGTMTPAQREAYLPFSTGPKVCLGVHLATFEAAMALAIISQQWTVGTPAGAPSDSLPISHDPLLFADPSLQLTLSRRAGSPRTVENREQS</sequence>
<organism evidence="3">
    <name type="scientific">freshwater metagenome</name>
    <dbReference type="NCBI Taxonomy" id="449393"/>
    <lineage>
        <taxon>unclassified sequences</taxon>
        <taxon>metagenomes</taxon>
        <taxon>ecological metagenomes</taxon>
    </lineage>
</organism>
<dbReference type="PRINTS" id="PR00385">
    <property type="entry name" value="P450"/>
</dbReference>
<dbReference type="EMBL" id="CAFBOM010000058">
    <property type="protein sequence ID" value="CAB4981016.1"/>
    <property type="molecule type" value="Genomic_DNA"/>
</dbReference>
<dbReference type="GO" id="GO:0004497">
    <property type="term" value="F:monooxygenase activity"/>
    <property type="evidence" value="ECO:0007669"/>
    <property type="project" value="InterPro"/>
</dbReference>
<proteinExistence type="inferred from homology"/>
<protein>
    <submittedName>
        <fullName evidence="3">Unannotated protein</fullName>
    </submittedName>
</protein>
<gene>
    <name evidence="3" type="ORF">UFOPK2810_00008</name>
    <name evidence="4" type="ORF">UFOPK3957_00477</name>
</gene>
<dbReference type="EMBL" id="CAEZYZ010000001">
    <property type="protein sequence ID" value="CAB4735702.1"/>
    <property type="molecule type" value="Genomic_DNA"/>
</dbReference>
<dbReference type="PANTHER" id="PTHR24305">
    <property type="entry name" value="CYTOCHROME P450"/>
    <property type="match status" value="1"/>
</dbReference>
<dbReference type="PROSITE" id="PS00086">
    <property type="entry name" value="CYTOCHROME_P450"/>
    <property type="match status" value="1"/>
</dbReference>
<dbReference type="Pfam" id="PF00067">
    <property type="entry name" value="p450"/>
    <property type="match status" value="1"/>
</dbReference>